<dbReference type="KEGG" id="aoi:AORI_P040"/>
<dbReference type="AlphaFoldDB" id="W6HWF0"/>
<reference evidence="1 2" key="1">
    <citation type="journal article" date="2014" name="BMC Genomics">
        <title>Complete genome sequence and comparative genomic analyses of the vancomycin-producing Amycolatopsis orientalis.</title>
        <authorList>
            <person name="Xu L."/>
            <person name="Huang H."/>
            <person name="Wei W."/>
            <person name="Zhong Y."/>
            <person name="Tang B."/>
            <person name="Yuan H."/>
            <person name="Zhu L."/>
            <person name="Huang W."/>
            <person name="Ge M."/>
            <person name="Yang S."/>
            <person name="Zheng H."/>
            <person name="Jiang W."/>
            <person name="Chen D."/>
            <person name="Zhao G.P."/>
            <person name="Zhao W."/>
        </authorList>
    </citation>
    <scope>NUCLEOTIDE SEQUENCE [LARGE SCALE GENOMIC DNA]</scope>
    <source>
        <strain evidence="1 2">HCCB10007</strain>
        <plasmid evidence="1 2">pXL100</plasmid>
    </source>
</reference>
<sequence>MPTGRVAGESDRQVHLAPLPAGVDGPVRLVAFCGLVIQPGTVDVVEGMSGMPCTVCLLRSPGPANTAAPAP</sequence>
<keyword evidence="1" id="KW-0614">Plasmid</keyword>
<evidence type="ECO:0000313" key="1">
    <source>
        <dbReference type="EMBL" id="AHJ58555.1"/>
    </source>
</evidence>
<proteinExistence type="predicted"/>
<organism evidence="1 2">
    <name type="scientific">Amycolatopsis keratiniphila</name>
    <dbReference type="NCBI Taxonomy" id="129921"/>
    <lineage>
        <taxon>Bacteria</taxon>
        <taxon>Bacillati</taxon>
        <taxon>Actinomycetota</taxon>
        <taxon>Actinomycetes</taxon>
        <taxon>Pseudonocardiales</taxon>
        <taxon>Pseudonocardiaceae</taxon>
        <taxon>Amycolatopsis</taxon>
        <taxon>Amycolatopsis japonica group</taxon>
    </lineage>
</organism>
<dbReference type="EMBL" id="CP003411">
    <property type="protein sequence ID" value="AHJ58555.1"/>
    <property type="molecule type" value="Genomic_DNA"/>
</dbReference>
<geneLocation type="plasmid" evidence="1 2">
    <name>pXL100</name>
</geneLocation>
<accession>W6HWF0</accession>
<gene>
    <name evidence="1" type="ORF">AORI_P040</name>
</gene>
<dbReference type="HOGENOM" id="CLU_2731103_0_0_11"/>
<keyword evidence="2" id="KW-1185">Reference proteome</keyword>
<protein>
    <submittedName>
        <fullName evidence="1">Uncharacterized protein</fullName>
    </submittedName>
</protein>
<name>W6HWF0_9PSEU</name>
<dbReference type="Proteomes" id="UP000013968">
    <property type="component" value="Plasmid pXL100"/>
</dbReference>
<evidence type="ECO:0000313" key="2">
    <source>
        <dbReference type="Proteomes" id="UP000013968"/>
    </source>
</evidence>